<proteinExistence type="predicted"/>
<comment type="caution">
    <text evidence="2">The sequence shown here is derived from an EMBL/GenBank/DDBJ whole genome shotgun (WGS) entry which is preliminary data.</text>
</comment>
<protein>
    <submittedName>
        <fullName evidence="2">Helix-turn-helix domain-containing protein</fullName>
    </submittedName>
</protein>
<dbReference type="InterPro" id="IPR041657">
    <property type="entry name" value="HTH_17"/>
</dbReference>
<name>A0A4S5B1M7_9ACTN</name>
<dbReference type="Gene3D" id="1.10.10.10">
    <property type="entry name" value="Winged helix-like DNA-binding domain superfamily/Winged helix DNA-binding domain"/>
    <property type="match status" value="1"/>
</dbReference>
<dbReference type="RefSeq" id="WP_136449751.1">
    <property type="nucleotide sequence ID" value="NZ_CADCWT010000280.1"/>
</dbReference>
<dbReference type="AlphaFoldDB" id="A0A4S5B1M7"/>
<evidence type="ECO:0000259" key="1">
    <source>
        <dbReference type="Pfam" id="PF12728"/>
    </source>
</evidence>
<dbReference type="Pfam" id="PF12728">
    <property type="entry name" value="HTH_17"/>
    <property type="match status" value="1"/>
</dbReference>
<keyword evidence="3" id="KW-1185">Reference proteome</keyword>
<organism evidence="2 3">
    <name type="scientific">Candidatus Frankia alpina</name>
    <dbReference type="NCBI Taxonomy" id="2699483"/>
    <lineage>
        <taxon>Bacteria</taxon>
        <taxon>Bacillati</taxon>
        <taxon>Actinomycetota</taxon>
        <taxon>Actinomycetes</taxon>
        <taxon>Frankiales</taxon>
        <taxon>Frankiaceae</taxon>
        <taxon>Frankia</taxon>
    </lineage>
</organism>
<dbReference type="InterPro" id="IPR010093">
    <property type="entry name" value="SinI_DNA-bd"/>
</dbReference>
<reference evidence="2 3" key="1">
    <citation type="submission" date="2019-04" db="EMBL/GenBank/DDBJ databases">
        <title>Draft genome sequences for three unisolated Alnus-infective Frankia Sp+ strains, AgTrS, AiOr and AvVan, the first sequenced Frankia strains able to sporulate in-planta.</title>
        <authorList>
            <person name="Bethencourt L."/>
            <person name="Vautrin F."/>
            <person name="Taib N."/>
            <person name="Dubost A."/>
            <person name="Castro-Garcia L."/>
            <person name="Imbaud O."/>
            <person name="Abrouk D."/>
            <person name="Fournier P."/>
            <person name="Briolay J."/>
            <person name="Nguyen A."/>
            <person name="Normand P."/>
            <person name="Fernandez M.P."/>
            <person name="Brochier-Armanet C."/>
            <person name="Herrera-Belaroussi A."/>
        </authorList>
    </citation>
    <scope>NUCLEOTIDE SEQUENCE [LARGE SCALE GENOMIC DNA]</scope>
    <source>
        <strain evidence="2 3">AvVan</strain>
    </source>
</reference>
<gene>
    <name evidence="2" type="ORF">E7Y31_23445</name>
</gene>
<dbReference type="InterPro" id="IPR036388">
    <property type="entry name" value="WH-like_DNA-bd_sf"/>
</dbReference>
<evidence type="ECO:0000313" key="2">
    <source>
        <dbReference type="EMBL" id="THJ25302.1"/>
    </source>
</evidence>
<dbReference type="EMBL" id="SSXH01001110">
    <property type="protein sequence ID" value="THJ25302.1"/>
    <property type="molecule type" value="Genomic_DNA"/>
</dbReference>
<dbReference type="InterPro" id="IPR009061">
    <property type="entry name" value="DNA-bd_dom_put_sf"/>
</dbReference>
<dbReference type="NCBIfam" id="TIGR01764">
    <property type="entry name" value="excise"/>
    <property type="match status" value="1"/>
</dbReference>
<feature type="domain" description="Helix-turn-helix" evidence="1">
    <location>
        <begin position="13"/>
        <end position="60"/>
    </location>
</feature>
<accession>A0A4S5B1M7</accession>
<dbReference type="OrthoDB" id="194758at2"/>
<evidence type="ECO:0000313" key="3">
    <source>
        <dbReference type="Proteomes" id="UP000305282"/>
    </source>
</evidence>
<sequence length="67" mass="7722">MTDRPLGRAPLWTVQDLARYLGVPVNTIYKWRVTGDGPPALKVGRHVRYREDDVNGWLTTLRDRSSQ</sequence>
<dbReference type="Proteomes" id="UP000305282">
    <property type="component" value="Unassembled WGS sequence"/>
</dbReference>
<dbReference type="SUPFAM" id="SSF46955">
    <property type="entry name" value="Putative DNA-binding domain"/>
    <property type="match status" value="1"/>
</dbReference>
<dbReference type="GO" id="GO:0003677">
    <property type="term" value="F:DNA binding"/>
    <property type="evidence" value="ECO:0007669"/>
    <property type="project" value="InterPro"/>
</dbReference>